<organism evidence="2 3">
    <name type="scientific">Pricia antarctica</name>
    <dbReference type="NCBI Taxonomy" id="641691"/>
    <lineage>
        <taxon>Bacteria</taxon>
        <taxon>Pseudomonadati</taxon>
        <taxon>Bacteroidota</taxon>
        <taxon>Flavobacteriia</taxon>
        <taxon>Flavobacteriales</taxon>
        <taxon>Flavobacteriaceae</taxon>
        <taxon>Pricia</taxon>
    </lineage>
</organism>
<sequence length="335" mass="37597">MILVTGGTGLLGAHLLLKLVEAGHSVRAIHRKGSDLKRVEKVFGYYRKDAKELFDAIAWVLADINDIPALEIAFKNITHVYHAAALISFNPEDLKKLQKINTEGTANIVNLCIANNVKKLCYSSTIGAIGRSIDGSTTNEETPWTPQEANVYGLTKHAAEMEVWRGSQEGLPVVMVNPGVIVGPGFWDSGSGALFTTALKTYGYYPPGGTGFISVLDVVAMMIDLMQSPVKNERYIAVTENWTYQKILGEITQELGIKSPTNELKFWQLEIGRWLDSLRNLFLKSGRSITKSHIRSLKNRQIFDNRKIKAELDFEFRSLRNEIRFCCEKFREENL</sequence>
<proteinExistence type="predicted"/>
<dbReference type="Proteomes" id="UP000199109">
    <property type="component" value="Unassembled WGS sequence"/>
</dbReference>
<dbReference type="EMBL" id="FNAO01000002">
    <property type="protein sequence ID" value="SDD85220.1"/>
    <property type="molecule type" value="Genomic_DNA"/>
</dbReference>
<dbReference type="InterPro" id="IPR001509">
    <property type="entry name" value="Epimerase_deHydtase"/>
</dbReference>
<dbReference type="InterPro" id="IPR036291">
    <property type="entry name" value="NAD(P)-bd_dom_sf"/>
</dbReference>
<dbReference type="InterPro" id="IPR051783">
    <property type="entry name" value="NAD(P)-dependent_oxidoreduct"/>
</dbReference>
<evidence type="ECO:0000313" key="2">
    <source>
        <dbReference type="EMBL" id="SDD85220.1"/>
    </source>
</evidence>
<gene>
    <name evidence="2" type="ORF">SAMN05421636_102110</name>
</gene>
<keyword evidence="3" id="KW-1185">Reference proteome</keyword>
<dbReference type="RefSeq" id="WP_091865833.1">
    <property type="nucleotide sequence ID" value="NZ_FNAO01000002.1"/>
</dbReference>
<dbReference type="AlphaFoldDB" id="A0A1G6Y4E0"/>
<dbReference type="SUPFAM" id="SSF51735">
    <property type="entry name" value="NAD(P)-binding Rossmann-fold domains"/>
    <property type="match status" value="1"/>
</dbReference>
<evidence type="ECO:0000313" key="3">
    <source>
        <dbReference type="Proteomes" id="UP000199109"/>
    </source>
</evidence>
<dbReference type="OrthoDB" id="596910at2"/>
<dbReference type="Gene3D" id="3.40.50.720">
    <property type="entry name" value="NAD(P)-binding Rossmann-like Domain"/>
    <property type="match status" value="1"/>
</dbReference>
<accession>A0A1G6Y4E0</accession>
<protein>
    <submittedName>
        <fullName evidence="2">Nucleoside-diphosphate-sugar epimerase</fullName>
    </submittedName>
</protein>
<name>A0A1G6Y4E0_9FLAO</name>
<dbReference type="Pfam" id="PF01370">
    <property type="entry name" value="Epimerase"/>
    <property type="match status" value="1"/>
</dbReference>
<dbReference type="PANTHER" id="PTHR48079:SF6">
    <property type="entry name" value="NAD(P)-BINDING DOMAIN-CONTAINING PROTEIN-RELATED"/>
    <property type="match status" value="1"/>
</dbReference>
<reference evidence="2 3" key="1">
    <citation type="submission" date="2016-10" db="EMBL/GenBank/DDBJ databases">
        <authorList>
            <person name="de Groot N.N."/>
        </authorList>
    </citation>
    <scope>NUCLEOTIDE SEQUENCE [LARGE SCALE GENOMIC DNA]</scope>
    <source>
        <strain evidence="2 3">DSM 23421</strain>
    </source>
</reference>
<dbReference type="STRING" id="641691.SAMN05421636_102110"/>
<dbReference type="GO" id="GO:0004029">
    <property type="term" value="F:aldehyde dehydrogenase (NAD+) activity"/>
    <property type="evidence" value="ECO:0007669"/>
    <property type="project" value="TreeGrafter"/>
</dbReference>
<evidence type="ECO:0000259" key="1">
    <source>
        <dbReference type="Pfam" id="PF01370"/>
    </source>
</evidence>
<dbReference type="PANTHER" id="PTHR48079">
    <property type="entry name" value="PROTEIN YEEZ"/>
    <property type="match status" value="1"/>
</dbReference>
<feature type="domain" description="NAD-dependent epimerase/dehydratase" evidence="1">
    <location>
        <begin position="2"/>
        <end position="228"/>
    </location>
</feature>
<dbReference type="GO" id="GO:0005737">
    <property type="term" value="C:cytoplasm"/>
    <property type="evidence" value="ECO:0007669"/>
    <property type="project" value="TreeGrafter"/>
</dbReference>